<proteinExistence type="predicted"/>
<dbReference type="GO" id="GO:0006606">
    <property type="term" value="P:protein import into nucleus"/>
    <property type="evidence" value="ECO:0007669"/>
    <property type="project" value="TreeGrafter"/>
</dbReference>
<dbReference type="EMBL" id="LRBP01000017">
    <property type="protein sequence ID" value="OII72933.1"/>
    <property type="molecule type" value="Genomic_DNA"/>
</dbReference>
<gene>
    <name evidence="1" type="ORF">cubi_02164</name>
</gene>
<dbReference type="PANTHER" id="PTHR12925">
    <property type="entry name" value="HIKESHI FAMILY MEMBER"/>
    <property type="match status" value="1"/>
</dbReference>
<accession>A0A1J4MJA1</accession>
<evidence type="ECO:0000313" key="1">
    <source>
        <dbReference type="EMBL" id="OII72933.1"/>
    </source>
</evidence>
<comment type="caution">
    <text evidence="1">The sequence shown here is derived from an EMBL/GenBank/DDBJ whole genome shotgun (WGS) entry which is preliminary data.</text>
</comment>
<organism evidence="1 2">
    <name type="scientific">Cryptosporidium ubiquitum</name>
    <dbReference type="NCBI Taxonomy" id="857276"/>
    <lineage>
        <taxon>Eukaryota</taxon>
        <taxon>Sar</taxon>
        <taxon>Alveolata</taxon>
        <taxon>Apicomplexa</taxon>
        <taxon>Conoidasida</taxon>
        <taxon>Coccidia</taxon>
        <taxon>Eucoccidiorida</taxon>
        <taxon>Eimeriorina</taxon>
        <taxon>Cryptosporidiidae</taxon>
        <taxon>Cryptosporidium</taxon>
    </lineage>
</organism>
<keyword evidence="2" id="KW-1185">Reference proteome</keyword>
<dbReference type="PANTHER" id="PTHR12925:SF0">
    <property type="entry name" value="PROTEIN HIKESHI"/>
    <property type="match status" value="1"/>
</dbReference>
<evidence type="ECO:0000313" key="2">
    <source>
        <dbReference type="Proteomes" id="UP000186176"/>
    </source>
</evidence>
<dbReference type="OrthoDB" id="10248398at2759"/>
<dbReference type="GO" id="GO:0005829">
    <property type="term" value="C:cytosol"/>
    <property type="evidence" value="ECO:0007669"/>
    <property type="project" value="TreeGrafter"/>
</dbReference>
<dbReference type="GO" id="GO:0005634">
    <property type="term" value="C:nucleus"/>
    <property type="evidence" value="ECO:0007669"/>
    <property type="project" value="TreeGrafter"/>
</dbReference>
<dbReference type="AlphaFoldDB" id="A0A1J4MJA1"/>
<dbReference type="GeneID" id="39978955"/>
<protein>
    <submittedName>
        <fullName evidence="1">Uncharacterized protein</fullName>
    </submittedName>
</protein>
<reference evidence="1 2" key="1">
    <citation type="submission" date="2016-10" db="EMBL/GenBank/DDBJ databases">
        <title>Reductive evolution of mitochondrial metabolism and differential evolution of invasion-related proteins in Cryptosporidium.</title>
        <authorList>
            <person name="Liu S."/>
            <person name="Roellig D.M."/>
            <person name="Guo Y."/>
            <person name="Li N."/>
            <person name="Frace M.A."/>
            <person name="Tang K."/>
            <person name="Zhang L."/>
            <person name="Feng Y."/>
            <person name="Xiao L."/>
        </authorList>
    </citation>
    <scope>NUCLEOTIDE SEQUENCE [LARGE SCALE GENOMIC DNA]</scope>
    <source>
        <strain evidence="1">39726</strain>
    </source>
</reference>
<dbReference type="VEuPathDB" id="CryptoDB:cubi_02164"/>
<name>A0A1J4MJA1_9CRYT</name>
<dbReference type="Proteomes" id="UP000186176">
    <property type="component" value="Unassembled WGS sequence"/>
</dbReference>
<dbReference type="InterPro" id="IPR031318">
    <property type="entry name" value="OPI10"/>
</dbReference>
<dbReference type="GO" id="GO:0061608">
    <property type="term" value="F:nuclear import signal receptor activity"/>
    <property type="evidence" value="ECO:0007669"/>
    <property type="project" value="TreeGrafter"/>
</dbReference>
<sequence>MNTNFCTENCNSNSISIIIPGRNPEIVVNEGNGIISTIVQNPQTASNVVVAVNGEIFTADSGAGVYFSFFPYQSWEFLGVLTNLRRSDMFTTGWPFMEGISSIPSVKIIVVIEPANVLLQKLETKPPIDYNKEIARKIALNLFRFIESYNNNNNSNNTNSPSNQIPLNLPQYILDRWISRFDEKYKLDPYFYMKTN</sequence>
<dbReference type="RefSeq" id="XP_028874297.1">
    <property type="nucleotide sequence ID" value="XM_029019176.1"/>
</dbReference>